<feature type="transmembrane region" description="Helical" evidence="17">
    <location>
        <begin position="16"/>
        <end position="38"/>
    </location>
</feature>
<keyword evidence="9" id="KW-0573">Peptidoglycan synthesis</keyword>
<dbReference type="KEGG" id="rmar:GBA65_21585"/>
<evidence type="ECO:0000256" key="10">
    <source>
        <dbReference type="ARBA" id="ARBA00022989"/>
    </source>
</evidence>
<gene>
    <name evidence="18" type="ORF">GBA65_21585</name>
</gene>
<dbReference type="Pfam" id="PF02673">
    <property type="entry name" value="BacA"/>
    <property type="match status" value="1"/>
</dbReference>
<evidence type="ECO:0000256" key="16">
    <source>
        <dbReference type="ARBA" id="ARBA00047594"/>
    </source>
</evidence>
<evidence type="ECO:0000256" key="11">
    <source>
        <dbReference type="ARBA" id="ARBA00023136"/>
    </source>
</evidence>
<evidence type="ECO:0000256" key="6">
    <source>
        <dbReference type="ARBA" id="ARBA00022692"/>
    </source>
</evidence>
<keyword evidence="19" id="KW-1185">Reference proteome</keyword>
<dbReference type="EC" id="3.6.1.27" evidence="3"/>
<dbReference type="PANTHER" id="PTHR30622">
    <property type="entry name" value="UNDECAPRENYL-DIPHOSPHATASE"/>
    <property type="match status" value="1"/>
</dbReference>
<sequence length="68" mass="7146">MSLVKAASESMGGPEVLFFLAGFASSAIVGYLAIKFLLNYLSGHSLNLFAYYRFALAALVAALLLLGA</sequence>
<dbReference type="GO" id="GO:0050380">
    <property type="term" value="F:undecaprenyl-diphosphatase activity"/>
    <property type="evidence" value="ECO:0007669"/>
    <property type="project" value="UniProtKB-EC"/>
</dbReference>
<keyword evidence="7" id="KW-0378">Hydrolase</keyword>
<feature type="transmembrane region" description="Helical" evidence="17">
    <location>
        <begin position="50"/>
        <end position="67"/>
    </location>
</feature>
<evidence type="ECO:0000256" key="2">
    <source>
        <dbReference type="ARBA" id="ARBA00010621"/>
    </source>
</evidence>
<evidence type="ECO:0000256" key="9">
    <source>
        <dbReference type="ARBA" id="ARBA00022984"/>
    </source>
</evidence>
<keyword evidence="13" id="KW-0961">Cell wall biogenesis/degradation</keyword>
<evidence type="ECO:0000256" key="12">
    <source>
        <dbReference type="ARBA" id="ARBA00023251"/>
    </source>
</evidence>
<accession>A0A6G8Q3L2</accession>
<keyword evidence="12" id="KW-0046">Antibiotic resistance</keyword>
<keyword evidence="10 17" id="KW-1133">Transmembrane helix</keyword>
<geneLocation type="plasmid" evidence="18 19">
    <name>unnamed1</name>
</geneLocation>
<evidence type="ECO:0000256" key="7">
    <source>
        <dbReference type="ARBA" id="ARBA00022801"/>
    </source>
</evidence>
<dbReference type="PANTHER" id="PTHR30622:SF2">
    <property type="entry name" value="UNDECAPRENYL-DIPHOSPHATASE"/>
    <property type="match status" value="1"/>
</dbReference>
<proteinExistence type="inferred from homology"/>
<evidence type="ECO:0000256" key="15">
    <source>
        <dbReference type="ARBA" id="ARBA00032932"/>
    </source>
</evidence>
<evidence type="ECO:0000256" key="17">
    <source>
        <dbReference type="SAM" id="Phobius"/>
    </source>
</evidence>
<evidence type="ECO:0000313" key="18">
    <source>
        <dbReference type="EMBL" id="QIN81038.1"/>
    </source>
</evidence>
<keyword evidence="11 17" id="KW-0472">Membrane</keyword>
<evidence type="ECO:0000256" key="14">
    <source>
        <dbReference type="ARBA" id="ARBA00032707"/>
    </source>
</evidence>
<dbReference type="GO" id="GO:0005886">
    <property type="term" value="C:plasma membrane"/>
    <property type="evidence" value="ECO:0007669"/>
    <property type="project" value="UniProtKB-SubCell"/>
</dbReference>
<dbReference type="GO" id="GO:0009252">
    <property type="term" value="P:peptidoglycan biosynthetic process"/>
    <property type="evidence" value="ECO:0007669"/>
    <property type="project" value="UniProtKB-KW"/>
</dbReference>
<evidence type="ECO:0000256" key="8">
    <source>
        <dbReference type="ARBA" id="ARBA00022960"/>
    </source>
</evidence>
<evidence type="ECO:0000256" key="13">
    <source>
        <dbReference type="ARBA" id="ARBA00023316"/>
    </source>
</evidence>
<dbReference type="AlphaFoldDB" id="A0A6G8Q3L2"/>
<evidence type="ECO:0000313" key="19">
    <source>
        <dbReference type="Proteomes" id="UP000502706"/>
    </source>
</evidence>
<dbReference type="GO" id="GO:0008360">
    <property type="term" value="P:regulation of cell shape"/>
    <property type="evidence" value="ECO:0007669"/>
    <property type="project" value="UniProtKB-KW"/>
</dbReference>
<keyword evidence="8" id="KW-0133">Cell shape</keyword>
<protein>
    <recommendedName>
        <fullName evidence="4">Undecaprenyl-diphosphatase</fullName>
        <ecNumber evidence="3">3.6.1.27</ecNumber>
    </recommendedName>
    <alternativeName>
        <fullName evidence="15">Bacitracin resistance protein</fullName>
    </alternativeName>
    <alternativeName>
        <fullName evidence="14">Undecaprenyl pyrophosphate phosphatase</fullName>
    </alternativeName>
</protein>
<keyword evidence="18" id="KW-0614">Plasmid</keyword>
<name>A0A6G8Q3L2_9ACTN</name>
<dbReference type="GO" id="GO:0046677">
    <property type="term" value="P:response to antibiotic"/>
    <property type="evidence" value="ECO:0007669"/>
    <property type="project" value="UniProtKB-KW"/>
</dbReference>
<evidence type="ECO:0000256" key="5">
    <source>
        <dbReference type="ARBA" id="ARBA00022475"/>
    </source>
</evidence>
<keyword evidence="5" id="KW-1003">Cell membrane</keyword>
<dbReference type="InterPro" id="IPR003824">
    <property type="entry name" value="UppP"/>
</dbReference>
<evidence type="ECO:0000256" key="3">
    <source>
        <dbReference type="ARBA" id="ARBA00012374"/>
    </source>
</evidence>
<reference evidence="18 19" key="1">
    <citation type="submission" date="2019-10" db="EMBL/GenBank/DDBJ databases">
        <title>Rubrobacter sp nov SCSIO 52915 isolated from a deep-sea sediment in the South China Sea.</title>
        <authorList>
            <person name="Chen R.W."/>
        </authorList>
    </citation>
    <scope>NUCLEOTIDE SEQUENCE [LARGE SCALE GENOMIC DNA]</scope>
    <source>
        <strain evidence="18 19">SCSIO 52915</strain>
        <plasmid evidence="18 19">unnamed1</plasmid>
    </source>
</reference>
<evidence type="ECO:0000256" key="1">
    <source>
        <dbReference type="ARBA" id="ARBA00004651"/>
    </source>
</evidence>
<keyword evidence="6 17" id="KW-0812">Transmembrane</keyword>
<evidence type="ECO:0000256" key="4">
    <source>
        <dbReference type="ARBA" id="ARBA00021581"/>
    </source>
</evidence>
<dbReference type="EMBL" id="CP045122">
    <property type="protein sequence ID" value="QIN81038.1"/>
    <property type="molecule type" value="Genomic_DNA"/>
</dbReference>
<comment type="similarity">
    <text evidence="2">Belongs to the UppP family.</text>
</comment>
<organism evidence="18 19">
    <name type="scientific">Rubrobacter marinus</name>
    <dbReference type="NCBI Taxonomy" id="2653852"/>
    <lineage>
        <taxon>Bacteria</taxon>
        <taxon>Bacillati</taxon>
        <taxon>Actinomycetota</taxon>
        <taxon>Rubrobacteria</taxon>
        <taxon>Rubrobacterales</taxon>
        <taxon>Rubrobacteraceae</taxon>
        <taxon>Rubrobacter</taxon>
    </lineage>
</organism>
<comment type="subcellular location">
    <subcellularLocation>
        <location evidence="1">Cell membrane</location>
        <topology evidence="1">Multi-pass membrane protein</topology>
    </subcellularLocation>
</comment>
<dbReference type="Proteomes" id="UP000502706">
    <property type="component" value="Plasmid unnamed1"/>
</dbReference>
<comment type="catalytic activity">
    <reaction evidence="16">
        <text>di-trans,octa-cis-undecaprenyl diphosphate + H2O = di-trans,octa-cis-undecaprenyl phosphate + phosphate + H(+)</text>
        <dbReference type="Rhea" id="RHEA:28094"/>
        <dbReference type="ChEBI" id="CHEBI:15377"/>
        <dbReference type="ChEBI" id="CHEBI:15378"/>
        <dbReference type="ChEBI" id="CHEBI:43474"/>
        <dbReference type="ChEBI" id="CHEBI:58405"/>
        <dbReference type="ChEBI" id="CHEBI:60392"/>
        <dbReference type="EC" id="3.6.1.27"/>
    </reaction>
</comment>
<dbReference type="GO" id="GO:0071555">
    <property type="term" value="P:cell wall organization"/>
    <property type="evidence" value="ECO:0007669"/>
    <property type="project" value="UniProtKB-KW"/>
</dbReference>